<evidence type="ECO:0000256" key="1">
    <source>
        <dbReference type="SAM" id="Phobius"/>
    </source>
</evidence>
<organism evidence="2 3">
    <name type="scientific">Robertmurraya siralis</name>
    <dbReference type="NCBI Taxonomy" id="77777"/>
    <lineage>
        <taxon>Bacteria</taxon>
        <taxon>Bacillati</taxon>
        <taxon>Bacillota</taxon>
        <taxon>Bacilli</taxon>
        <taxon>Bacillales</taxon>
        <taxon>Bacillaceae</taxon>
        <taxon>Robertmurraya</taxon>
    </lineage>
</organism>
<comment type="caution">
    <text evidence="2">The sequence shown here is derived from an EMBL/GenBank/DDBJ whole genome shotgun (WGS) entry which is preliminary data.</text>
</comment>
<accession>A0A919WE87</accession>
<dbReference type="AlphaFoldDB" id="A0A919WE87"/>
<gene>
    <name evidence="2" type="ORF">J27TS8_01850</name>
</gene>
<evidence type="ECO:0000313" key="3">
    <source>
        <dbReference type="Proteomes" id="UP000682111"/>
    </source>
</evidence>
<proteinExistence type="predicted"/>
<dbReference type="Pfam" id="PF06961">
    <property type="entry name" value="DUF1294"/>
    <property type="match status" value="1"/>
</dbReference>
<feature type="transmembrane region" description="Helical" evidence="1">
    <location>
        <begin position="49"/>
        <end position="67"/>
    </location>
</feature>
<dbReference type="Proteomes" id="UP000682111">
    <property type="component" value="Unassembled WGS sequence"/>
</dbReference>
<keyword evidence="1" id="KW-0472">Membrane</keyword>
<protein>
    <submittedName>
        <fullName evidence="2">Membrane protein</fullName>
    </submittedName>
</protein>
<dbReference type="InterPro" id="IPR010718">
    <property type="entry name" value="DUF1294"/>
</dbReference>
<dbReference type="RefSeq" id="WP_373315016.1">
    <property type="nucleotide sequence ID" value="NZ_BORC01000001.1"/>
</dbReference>
<name>A0A919WE87_9BACI</name>
<sequence>MYLLRKEWKVMHEAIIYIIAINVMGLYLMYSDKKRAKKNEYRISEKTLWTVALVGGAFGMTVGMNWFRHKTKHIVFKWGFPALALLQIGMLGYFLFE</sequence>
<evidence type="ECO:0000313" key="2">
    <source>
        <dbReference type="EMBL" id="GIN60192.1"/>
    </source>
</evidence>
<keyword evidence="3" id="KW-1185">Reference proteome</keyword>
<keyword evidence="1" id="KW-1133">Transmembrane helix</keyword>
<keyword evidence="1" id="KW-0812">Transmembrane</keyword>
<reference evidence="2" key="1">
    <citation type="submission" date="2021-03" db="EMBL/GenBank/DDBJ databases">
        <title>Antimicrobial resistance genes in bacteria isolated from Japanese honey, and their potential for conferring macrolide and lincosamide resistance in the American foulbrood pathogen Paenibacillus larvae.</title>
        <authorList>
            <person name="Okamoto M."/>
            <person name="Kumagai M."/>
            <person name="Kanamori H."/>
            <person name="Takamatsu D."/>
        </authorList>
    </citation>
    <scope>NUCLEOTIDE SEQUENCE</scope>
    <source>
        <strain evidence="2">J27TS8</strain>
    </source>
</reference>
<dbReference type="EMBL" id="BORC01000001">
    <property type="protein sequence ID" value="GIN60192.1"/>
    <property type="molecule type" value="Genomic_DNA"/>
</dbReference>
<feature type="transmembrane region" description="Helical" evidence="1">
    <location>
        <begin position="12"/>
        <end position="29"/>
    </location>
</feature>
<feature type="transmembrane region" description="Helical" evidence="1">
    <location>
        <begin position="74"/>
        <end position="96"/>
    </location>
</feature>